<sequence>MTSKSLIISLTPPQSCTAMCYTHPLSLIVSTSFGRPWLYLAQAKPTNPTITGWHETNTTVTIGCITACTCSNCTQDECDRRSVGGEGCEATAGQIRWIVPLHLTLPHPIQMNAQSIANVVLSVCADPSFSLAITFRWHQHVPPLADAAPVSLSSLHDRLVALEGTVHSLSSSLSRSPPPVTPRKNDRDRQNDARRFGESGYPSSGTEGEDTTTMGKQRAAVSPLCLPTPSHQPLPPTIEAILTGKPEYNRPSIVSPSQADRHSPSTSPTTPSLAARTSDAPPTQPRPLFFSPGLEAAATEMERRAMEL</sequence>
<protein>
    <submittedName>
        <fullName evidence="2">Uncharacterized protein</fullName>
    </submittedName>
</protein>
<dbReference type="AlphaFoldDB" id="A0A7S1V9I1"/>
<feature type="compositionally biased region" description="Polar residues" evidence="1">
    <location>
        <begin position="201"/>
        <end position="215"/>
    </location>
</feature>
<feature type="compositionally biased region" description="Basic and acidic residues" evidence="1">
    <location>
        <begin position="183"/>
        <end position="197"/>
    </location>
</feature>
<organism evidence="2">
    <name type="scientific">Sexangularia sp. CB-2014</name>
    <dbReference type="NCBI Taxonomy" id="1486929"/>
    <lineage>
        <taxon>Eukaryota</taxon>
        <taxon>Amoebozoa</taxon>
        <taxon>Tubulinea</taxon>
        <taxon>Elardia</taxon>
        <taxon>Arcellinida</taxon>
        <taxon>Arcellinida incertae sedis</taxon>
        <taxon>Sexangularia</taxon>
    </lineage>
</organism>
<name>A0A7S1V9I1_9EUKA</name>
<gene>
    <name evidence="2" type="ORF">SSP0437_LOCUS2896</name>
</gene>
<proteinExistence type="predicted"/>
<accession>A0A7S1V9I1</accession>
<evidence type="ECO:0000256" key="1">
    <source>
        <dbReference type="SAM" id="MobiDB-lite"/>
    </source>
</evidence>
<evidence type="ECO:0000313" key="2">
    <source>
        <dbReference type="EMBL" id="CAD9290748.1"/>
    </source>
</evidence>
<dbReference type="EMBL" id="HBGL01003756">
    <property type="protein sequence ID" value="CAD9290748.1"/>
    <property type="molecule type" value="Transcribed_RNA"/>
</dbReference>
<feature type="region of interest" description="Disordered" evidence="1">
    <location>
        <begin position="167"/>
        <end position="308"/>
    </location>
</feature>
<reference evidence="2" key="1">
    <citation type="submission" date="2021-01" db="EMBL/GenBank/DDBJ databases">
        <authorList>
            <person name="Corre E."/>
            <person name="Pelletier E."/>
            <person name="Niang G."/>
            <person name="Scheremetjew M."/>
            <person name="Finn R."/>
            <person name="Kale V."/>
            <person name="Holt S."/>
            <person name="Cochrane G."/>
            <person name="Meng A."/>
            <person name="Brown T."/>
            <person name="Cohen L."/>
        </authorList>
    </citation>
    <scope>NUCLEOTIDE SEQUENCE</scope>
    <source>
        <strain evidence="2">ATCC 50979</strain>
    </source>
</reference>